<protein>
    <submittedName>
        <fullName evidence="2">Oxidoreductase</fullName>
    </submittedName>
</protein>
<dbReference type="RefSeq" id="WP_367778277.1">
    <property type="nucleotide sequence ID" value="NZ_JBFMIA010000002.1"/>
</dbReference>
<evidence type="ECO:0000259" key="1">
    <source>
        <dbReference type="Pfam" id="PF13460"/>
    </source>
</evidence>
<dbReference type="Gene3D" id="3.40.50.720">
    <property type="entry name" value="NAD(P)-binding Rossmann-like Domain"/>
    <property type="match status" value="1"/>
</dbReference>
<dbReference type="InterPro" id="IPR016040">
    <property type="entry name" value="NAD(P)-bd_dom"/>
</dbReference>
<feature type="domain" description="NAD(P)-binding" evidence="1">
    <location>
        <begin position="10"/>
        <end position="120"/>
    </location>
</feature>
<reference evidence="2 3" key="1">
    <citation type="journal article" date="1979" name="Int. J. Syst. Evol. Microbiol.">
        <title>Bacillus globisporus subsp. marinus subsp. nov.</title>
        <authorList>
            <person name="Liu H."/>
        </authorList>
    </citation>
    <scope>NUCLEOTIDE SEQUENCE [LARGE SCALE GENOMIC DNA]</scope>
    <source>
        <strain evidence="2 3">DSM 1297</strain>
    </source>
</reference>
<dbReference type="CDD" id="cd05250">
    <property type="entry name" value="CC3_like_SDR_a"/>
    <property type="match status" value="1"/>
</dbReference>
<dbReference type="PANTHER" id="PTHR14097">
    <property type="entry name" value="OXIDOREDUCTASE HTATIP2"/>
    <property type="match status" value="1"/>
</dbReference>
<keyword evidence="3" id="KW-1185">Reference proteome</keyword>
<evidence type="ECO:0000313" key="2">
    <source>
        <dbReference type="EMBL" id="MEW9500931.1"/>
    </source>
</evidence>
<dbReference type="Proteomes" id="UP001556040">
    <property type="component" value="Unassembled WGS sequence"/>
</dbReference>
<dbReference type="SUPFAM" id="SSF51735">
    <property type="entry name" value="NAD(P)-binding Rossmann-fold domains"/>
    <property type="match status" value="1"/>
</dbReference>
<organism evidence="2 3">
    <name type="scientific">Jeotgalibacillus marinus</name>
    <dbReference type="NCBI Taxonomy" id="86667"/>
    <lineage>
        <taxon>Bacteria</taxon>
        <taxon>Bacillati</taxon>
        <taxon>Bacillota</taxon>
        <taxon>Bacilli</taxon>
        <taxon>Bacillales</taxon>
        <taxon>Caryophanaceae</taxon>
        <taxon>Jeotgalibacillus</taxon>
    </lineage>
</organism>
<name>A0ABV3Q1G2_9BACL</name>
<evidence type="ECO:0000313" key="3">
    <source>
        <dbReference type="Proteomes" id="UP001556040"/>
    </source>
</evidence>
<gene>
    <name evidence="2" type="ORF">AB1471_03830</name>
</gene>
<dbReference type="InterPro" id="IPR036291">
    <property type="entry name" value="NAD(P)-bd_dom_sf"/>
</dbReference>
<dbReference type="EMBL" id="JBFMIA010000002">
    <property type="protein sequence ID" value="MEW9500931.1"/>
    <property type="molecule type" value="Genomic_DNA"/>
</dbReference>
<sequence length="223" mass="24960">MNKRTGAVIGATGLVGQELVKELCSRNEYESIIVITRRSVDQHHPKIKVKKIDFNDLESADIGPVDDVFCCLGTTMKQAKSKEAFRQVDLDYPIQFASIAKKNNAQQFLVISAIGADSSSIFFYNRIKGLLEEQLKEMDLPRLQIFRPSLLVGDREEFRLGEIVGAKMMGLIGWTMVGPLRSYRAIHAEQVALAMVENALMPPSKKVIVHNSAAIEKVERIKE</sequence>
<dbReference type="PANTHER" id="PTHR14097:SF7">
    <property type="entry name" value="OXIDOREDUCTASE HTATIP2"/>
    <property type="match status" value="1"/>
</dbReference>
<dbReference type="Pfam" id="PF13460">
    <property type="entry name" value="NAD_binding_10"/>
    <property type="match status" value="1"/>
</dbReference>
<accession>A0ABV3Q1G2</accession>
<proteinExistence type="predicted"/>
<comment type="caution">
    <text evidence="2">The sequence shown here is derived from an EMBL/GenBank/DDBJ whole genome shotgun (WGS) entry which is preliminary data.</text>
</comment>